<dbReference type="InterPro" id="IPR001279">
    <property type="entry name" value="Metallo-B-lactamas"/>
</dbReference>
<dbReference type="EMBL" id="BART01040274">
    <property type="protein sequence ID" value="GAH27758.1"/>
    <property type="molecule type" value="Genomic_DNA"/>
</dbReference>
<feature type="non-terminal residue" evidence="2">
    <location>
        <position position="99"/>
    </location>
</feature>
<dbReference type="Gene3D" id="3.60.15.10">
    <property type="entry name" value="Ribonuclease Z/Hydroxyacylglutathione hydrolase-like"/>
    <property type="match status" value="1"/>
</dbReference>
<organism evidence="2">
    <name type="scientific">marine sediment metagenome</name>
    <dbReference type="NCBI Taxonomy" id="412755"/>
    <lineage>
        <taxon>unclassified sequences</taxon>
        <taxon>metagenomes</taxon>
        <taxon>ecological metagenomes</taxon>
    </lineage>
</organism>
<dbReference type="InterPro" id="IPR036866">
    <property type="entry name" value="RibonucZ/Hydroxyglut_hydro"/>
</dbReference>
<dbReference type="CDD" id="cd06262">
    <property type="entry name" value="metallo-hydrolase-like_MBL-fold"/>
    <property type="match status" value="1"/>
</dbReference>
<comment type="caution">
    <text evidence="2">The sequence shown here is derived from an EMBL/GenBank/DDBJ whole genome shotgun (WGS) entry which is preliminary data.</text>
</comment>
<sequence>THLHEDHCGNNSILVNELDAKILAPHDRLNFNEVTWFYKLFWGKPEVFERNELPSSRFTTDTGRALEIINTPGHTPCHVSYYLKEEDIMVTGDSIPLPL</sequence>
<proteinExistence type="predicted"/>
<name>X1G3Z7_9ZZZZ</name>
<protein>
    <recommendedName>
        <fullName evidence="1">Metallo-beta-lactamase domain-containing protein</fullName>
    </recommendedName>
</protein>
<dbReference type="Pfam" id="PF00753">
    <property type="entry name" value="Lactamase_B"/>
    <property type="match status" value="1"/>
</dbReference>
<gene>
    <name evidence="2" type="ORF">S01H4_65666</name>
</gene>
<evidence type="ECO:0000313" key="2">
    <source>
        <dbReference type="EMBL" id="GAH27758.1"/>
    </source>
</evidence>
<dbReference type="AlphaFoldDB" id="X1G3Z7"/>
<dbReference type="SUPFAM" id="SSF56281">
    <property type="entry name" value="Metallo-hydrolase/oxidoreductase"/>
    <property type="match status" value="1"/>
</dbReference>
<reference evidence="2" key="1">
    <citation type="journal article" date="2014" name="Front. Microbiol.">
        <title>High frequency of phylogenetically diverse reductive dehalogenase-homologous genes in deep subseafloor sedimentary metagenomes.</title>
        <authorList>
            <person name="Kawai M."/>
            <person name="Futagami T."/>
            <person name="Toyoda A."/>
            <person name="Takaki Y."/>
            <person name="Nishi S."/>
            <person name="Hori S."/>
            <person name="Arai W."/>
            <person name="Tsubouchi T."/>
            <person name="Morono Y."/>
            <person name="Uchiyama I."/>
            <person name="Ito T."/>
            <person name="Fujiyama A."/>
            <person name="Inagaki F."/>
            <person name="Takami H."/>
        </authorList>
    </citation>
    <scope>NUCLEOTIDE SEQUENCE</scope>
    <source>
        <strain evidence="2">Expedition CK06-06</strain>
    </source>
</reference>
<feature type="non-terminal residue" evidence="2">
    <location>
        <position position="1"/>
    </location>
</feature>
<accession>X1G3Z7</accession>
<feature type="domain" description="Metallo-beta-lactamase" evidence="1">
    <location>
        <begin position="1"/>
        <end position="95"/>
    </location>
</feature>
<evidence type="ECO:0000259" key="1">
    <source>
        <dbReference type="Pfam" id="PF00753"/>
    </source>
</evidence>